<protein>
    <submittedName>
        <fullName evidence="1">Uncharacterized protein</fullName>
    </submittedName>
</protein>
<dbReference type="EMBL" id="GBXM01065077">
    <property type="protein sequence ID" value="JAH43500.1"/>
    <property type="molecule type" value="Transcribed_RNA"/>
</dbReference>
<sequence length="35" mass="3986">MKDVFTVQLGHFSMVSSSQSELIRDNGEDIKHVLH</sequence>
<accession>A0A0E9SS71</accession>
<name>A0A0E9SS71_ANGAN</name>
<dbReference type="AlphaFoldDB" id="A0A0E9SS71"/>
<proteinExistence type="predicted"/>
<organism evidence="1">
    <name type="scientific">Anguilla anguilla</name>
    <name type="common">European freshwater eel</name>
    <name type="synonym">Muraena anguilla</name>
    <dbReference type="NCBI Taxonomy" id="7936"/>
    <lineage>
        <taxon>Eukaryota</taxon>
        <taxon>Metazoa</taxon>
        <taxon>Chordata</taxon>
        <taxon>Craniata</taxon>
        <taxon>Vertebrata</taxon>
        <taxon>Euteleostomi</taxon>
        <taxon>Actinopterygii</taxon>
        <taxon>Neopterygii</taxon>
        <taxon>Teleostei</taxon>
        <taxon>Anguilliformes</taxon>
        <taxon>Anguillidae</taxon>
        <taxon>Anguilla</taxon>
    </lineage>
</organism>
<reference evidence="1" key="2">
    <citation type="journal article" date="2015" name="Fish Shellfish Immunol.">
        <title>Early steps in the European eel (Anguilla anguilla)-Vibrio vulnificus interaction in the gills: Role of the RtxA13 toxin.</title>
        <authorList>
            <person name="Callol A."/>
            <person name="Pajuelo D."/>
            <person name="Ebbesson L."/>
            <person name="Teles M."/>
            <person name="MacKenzie S."/>
            <person name="Amaro C."/>
        </authorList>
    </citation>
    <scope>NUCLEOTIDE SEQUENCE</scope>
</reference>
<reference evidence="1" key="1">
    <citation type="submission" date="2014-11" db="EMBL/GenBank/DDBJ databases">
        <authorList>
            <person name="Amaro Gonzalez C."/>
        </authorList>
    </citation>
    <scope>NUCLEOTIDE SEQUENCE</scope>
</reference>
<evidence type="ECO:0000313" key="1">
    <source>
        <dbReference type="EMBL" id="JAH43500.1"/>
    </source>
</evidence>